<dbReference type="Proteomes" id="UP000269221">
    <property type="component" value="Unassembled WGS sequence"/>
</dbReference>
<protein>
    <submittedName>
        <fullName evidence="2">Uncharacterized protein</fullName>
    </submittedName>
</protein>
<comment type="caution">
    <text evidence="2">The sequence shown here is derived from an EMBL/GenBank/DDBJ whole genome shotgun (WGS) entry which is preliminary data.</text>
</comment>
<sequence>MAEPGDSQTSLWRAQGLSLQSVELDAATVGITRSLHGRVDTCSASPEVGSQPHSNPDKQRDLIDALNPSPSQNWVRMRHDSAWRGRAEIPILSASAEADSLCSQSRARTMFKRSEEPSSPDQNMARRILEVSLALGTVQVVRVVFG</sequence>
<reference evidence="2 3" key="1">
    <citation type="submission" date="2018-07" db="EMBL/GenBank/DDBJ databases">
        <title>A high quality draft genome assembly of the barn swallow (H. rustica rustica).</title>
        <authorList>
            <person name="Formenti G."/>
            <person name="Chiara M."/>
            <person name="Poveda L."/>
            <person name="Francoijs K.-J."/>
            <person name="Bonisoli-Alquati A."/>
            <person name="Canova L."/>
            <person name="Gianfranceschi L."/>
            <person name="Horner D.S."/>
            <person name="Saino N."/>
        </authorList>
    </citation>
    <scope>NUCLEOTIDE SEQUENCE [LARGE SCALE GENOMIC DNA]</scope>
    <source>
        <strain evidence="2">Chelidonia</strain>
        <tissue evidence="2">Blood</tissue>
    </source>
</reference>
<keyword evidence="3" id="KW-1185">Reference proteome</keyword>
<dbReference type="AlphaFoldDB" id="A0A3M0JBW7"/>
<evidence type="ECO:0000256" key="1">
    <source>
        <dbReference type="SAM" id="MobiDB-lite"/>
    </source>
</evidence>
<dbReference type="EMBL" id="QRBI01000152">
    <property type="protein sequence ID" value="RMB98591.1"/>
    <property type="molecule type" value="Genomic_DNA"/>
</dbReference>
<gene>
    <name evidence="2" type="ORF">DUI87_24807</name>
</gene>
<name>A0A3M0JBW7_HIRRU</name>
<organism evidence="2 3">
    <name type="scientific">Hirundo rustica rustica</name>
    <dbReference type="NCBI Taxonomy" id="333673"/>
    <lineage>
        <taxon>Eukaryota</taxon>
        <taxon>Metazoa</taxon>
        <taxon>Chordata</taxon>
        <taxon>Craniata</taxon>
        <taxon>Vertebrata</taxon>
        <taxon>Euteleostomi</taxon>
        <taxon>Archelosauria</taxon>
        <taxon>Archosauria</taxon>
        <taxon>Dinosauria</taxon>
        <taxon>Saurischia</taxon>
        <taxon>Theropoda</taxon>
        <taxon>Coelurosauria</taxon>
        <taxon>Aves</taxon>
        <taxon>Neognathae</taxon>
        <taxon>Neoaves</taxon>
        <taxon>Telluraves</taxon>
        <taxon>Australaves</taxon>
        <taxon>Passeriformes</taxon>
        <taxon>Sylvioidea</taxon>
        <taxon>Hirundinidae</taxon>
        <taxon>Hirundo</taxon>
    </lineage>
</organism>
<evidence type="ECO:0000313" key="3">
    <source>
        <dbReference type="Proteomes" id="UP000269221"/>
    </source>
</evidence>
<feature type="region of interest" description="Disordered" evidence="1">
    <location>
        <begin position="40"/>
        <end position="71"/>
    </location>
</feature>
<evidence type="ECO:0000313" key="2">
    <source>
        <dbReference type="EMBL" id="RMB98591.1"/>
    </source>
</evidence>
<proteinExistence type="predicted"/>
<accession>A0A3M0JBW7</accession>